<comment type="caution">
    <text evidence="2">The sequence shown here is derived from an EMBL/GenBank/DDBJ whole genome shotgun (WGS) entry which is preliminary data.</text>
</comment>
<dbReference type="EMBL" id="VTPC01002807">
    <property type="protein sequence ID" value="KAF2899432.1"/>
    <property type="molecule type" value="Genomic_DNA"/>
</dbReference>
<keyword evidence="3" id="KW-1185">Reference proteome</keyword>
<organism evidence="2 3">
    <name type="scientific">Ignelater luminosus</name>
    <name type="common">Cucubano</name>
    <name type="synonym">Pyrophorus luminosus</name>
    <dbReference type="NCBI Taxonomy" id="2038154"/>
    <lineage>
        <taxon>Eukaryota</taxon>
        <taxon>Metazoa</taxon>
        <taxon>Ecdysozoa</taxon>
        <taxon>Arthropoda</taxon>
        <taxon>Hexapoda</taxon>
        <taxon>Insecta</taxon>
        <taxon>Pterygota</taxon>
        <taxon>Neoptera</taxon>
        <taxon>Endopterygota</taxon>
        <taxon>Coleoptera</taxon>
        <taxon>Polyphaga</taxon>
        <taxon>Elateriformia</taxon>
        <taxon>Elateroidea</taxon>
        <taxon>Elateridae</taxon>
        <taxon>Agrypninae</taxon>
        <taxon>Pyrophorini</taxon>
        <taxon>Ignelater</taxon>
    </lineage>
</organism>
<dbReference type="Proteomes" id="UP000801492">
    <property type="component" value="Unassembled WGS sequence"/>
</dbReference>
<proteinExistence type="predicted"/>
<dbReference type="InterPro" id="IPR007397">
    <property type="entry name" value="F-box-assoc_dom"/>
</dbReference>
<accession>A0A8K0D9D0</accession>
<evidence type="ECO:0000259" key="1">
    <source>
        <dbReference type="PROSITE" id="PS51114"/>
    </source>
</evidence>
<dbReference type="OrthoDB" id="1107553at2759"/>
<protein>
    <recommendedName>
        <fullName evidence="1">FBA domain-containing protein</fullName>
    </recommendedName>
</protein>
<gene>
    <name evidence="2" type="ORF">ILUMI_06741</name>
</gene>
<sequence length="109" mass="12714">MEKGKYLLKSTVIEIVITEYPDDIEELIFEHEGRDTQYWAGHYGSKMAGGVLKLLFDSIEPLPTDENGIEKPKMFAELKFNTNGEKQIQEERHIIFRCGGIRRRRRVVD</sequence>
<dbReference type="Gene3D" id="2.60.120.260">
    <property type="entry name" value="Galactose-binding domain-like"/>
    <property type="match status" value="1"/>
</dbReference>
<reference evidence="2" key="1">
    <citation type="submission" date="2019-08" db="EMBL/GenBank/DDBJ databases">
        <title>The genome of the North American firefly Photinus pyralis.</title>
        <authorList>
            <consortium name="Photinus pyralis genome working group"/>
            <person name="Fallon T.R."/>
            <person name="Sander Lower S.E."/>
            <person name="Weng J.-K."/>
        </authorList>
    </citation>
    <scope>NUCLEOTIDE SEQUENCE</scope>
    <source>
        <strain evidence="2">TRF0915ILg1</strain>
        <tissue evidence="2">Whole body</tissue>
    </source>
</reference>
<dbReference type="PROSITE" id="PS51114">
    <property type="entry name" value="FBA"/>
    <property type="match status" value="1"/>
</dbReference>
<evidence type="ECO:0000313" key="3">
    <source>
        <dbReference type="Proteomes" id="UP000801492"/>
    </source>
</evidence>
<dbReference type="AlphaFoldDB" id="A0A8K0D9D0"/>
<name>A0A8K0D9D0_IGNLU</name>
<feature type="domain" description="FBA" evidence="1">
    <location>
        <begin position="1"/>
        <end position="56"/>
    </location>
</feature>
<evidence type="ECO:0000313" key="2">
    <source>
        <dbReference type="EMBL" id="KAF2899432.1"/>
    </source>
</evidence>